<feature type="compositionally biased region" description="Polar residues" evidence="1">
    <location>
        <begin position="96"/>
        <end position="110"/>
    </location>
</feature>
<dbReference type="PROSITE" id="PS51257">
    <property type="entry name" value="PROKAR_LIPOPROTEIN"/>
    <property type="match status" value="1"/>
</dbReference>
<gene>
    <name evidence="2" type="ORF">METZ01_LOCUS441540</name>
</gene>
<dbReference type="AlphaFoldDB" id="A0A382YZN2"/>
<feature type="region of interest" description="Disordered" evidence="1">
    <location>
        <begin position="49"/>
        <end position="70"/>
    </location>
</feature>
<name>A0A382YZN2_9ZZZZ</name>
<accession>A0A382YZN2</accession>
<feature type="region of interest" description="Disordered" evidence="1">
    <location>
        <begin position="93"/>
        <end position="117"/>
    </location>
</feature>
<organism evidence="2">
    <name type="scientific">marine metagenome</name>
    <dbReference type="NCBI Taxonomy" id="408172"/>
    <lineage>
        <taxon>unclassified sequences</taxon>
        <taxon>metagenomes</taxon>
        <taxon>ecological metagenomes</taxon>
    </lineage>
</organism>
<reference evidence="2" key="1">
    <citation type="submission" date="2018-05" db="EMBL/GenBank/DDBJ databases">
        <authorList>
            <person name="Lanie J.A."/>
            <person name="Ng W.-L."/>
            <person name="Kazmierczak K.M."/>
            <person name="Andrzejewski T.M."/>
            <person name="Davidsen T.M."/>
            <person name="Wayne K.J."/>
            <person name="Tettelin H."/>
            <person name="Glass J.I."/>
            <person name="Rusch D."/>
            <person name="Podicherti R."/>
            <person name="Tsui H.-C.T."/>
            <person name="Winkler M.E."/>
        </authorList>
    </citation>
    <scope>NUCLEOTIDE SEQUENCE</scope>
</reference>
<evidence type="ECO:0000313" key="2">
    <source>
        <dbReference type="EMBL" id="SVD88686.1"/>
    </source>
</evidence>
<protein>
    <recommendedName>
        <fullName evidence="3">DUF3035 domain-containing protein</fullName>
    </recommendedName>
</protein>
<evidence type="ECO:0000256" key="1">
    <source>
        <dbReference type="SAM" id="MobiDB-lite"/>
    </source>
</evidence>
<evidence type="ECO:0008006" key="3">
    <source>
        <dbReference type="Google" id="ProtNLM"/>
    </source>
</evidence>
<feature type="compositionally biased region" description="Polar residues" evidence="1">
    <location>
        <begin position="60"/>
        <end position="70"/>
    </location>
</feature>
<proteinExistence type="predicted"/>
<dbReference type="InterPro" id="IPR021395">
    <property type="entry name" value="DUF3035"/>
</dbReference>
<sequence length="117" mass="13036">MIKNKLTILLIILFSILLYACEAAKNAIEGKKRSEQSDEFLVEKKNPLAMPPDFEKLPTPGNQEVSPETFSDNNELKDLLNIEDCDTSANIEDCDTSVSNNSDKSSNIESSILEKIQ</sequence>
<dbReference type="EMBL" id="UINC01179811">
    <property type="protein sequence ID" value="SVD88686.1"/>
    <property type="molecule type" value="Genomic_DNA"/>
</dbReference>
<dbReference type="Pfam" id="PF11233">
    <property type="entry name" value="DUF3035"/>
    <property type="match status" value="1"/>
</dbReference>